<evidence type="ECO:0000313" key="1">
    <source>
        <dbReference type="EMBL" id="MCQ4042771.1"/>
    </source>
</evidence>
<proteinExistence type="predicted"/>
<name>A0ABT1PBQ5_9ACTN</name>
<protein>
    <submittedName>
        <fullName evidence="1">Uncharacterized protein</fullName>
    </submittedName>
</protein>
<sequence>MKIDVVSGSRTALADGKILVGDDTARALGWKAGDSVHASYRDDTKGEVTIGPLPTTCSSTPS</sequence>
<organism evidence="1 2">
    <name type="scientific">Streptantibioticus rubrisoli</name>
    <dbReference type="NCBI Taxonomy" id="1387313"/>
    <lineage>
        <taxon>Bacteria</taxon>
        <taxon>Bacillati</taxon>
        <taxon>Actinomycetota</taxon>
        <taxon>Actinomycetes</taxon>
        <taxon>Kitasatosporales</taxon>
        <taxon>Streptomycetaceae</taxon>
        <taxon>Streptantibioticus</taxon>
    </lineage>
</organism>
<dbReference type="Proteomes" id="UP001206206">
    <property type="component" value="Unassembled WGS sequence"/>
</dbReference>
<keyword evidence="2" id="KW-1185">Reference proteome</keyword>
<dbReference type="RefSeq" id="WP_255927263.1">
    <property type="nucleotide sequence ID" value="NZ_JANFNH010000009.1"/>
</dbReference>
<gene>
    <name evidence="1" type="ORF">NON19_12220</name>
</gene>
<reference evidence="1 2" key="1">
    <citation type="submission" date="2022-06" db="EMBL/GenBank/DDBJ databases">
        <title>Draft genome sequence of type strain Streptomyces rubrisoli DSM 42083.</title>
        <authorList>
            <person name="Duangmal K."/>
            <person name="Klaysubun C."/>
        </authorList>
    </citation>
    <scope>NUCLEOTIDE SEQUENCE [LARGE SCALE GENOMIC DNA]</scope>
    <source>
        <strain evidence="1 2">DSM 42083</strain>
    </source>
</reference>
<evidence type="ECO:0000313" key="2">
    <source>
        <dbReference type="Proteomes" id="UP001206206"/>
    </source>
</evidence>
<accession>A0ABT1PBQ5</accession>
<comment type="caution">
    <text evidence="1">The sequence shown here is derived from an EMBL/GenBank/DDBJ whole genome shotgun (WGS) entry which is preliminary data.</text>
</comment>
<dbReference type="EMBL" id="JANFNH010000009">
    <property type="protein sequence ID" value="MCQ4042771.1"/>
    <property type="molecule type" value="Genomic_DNA"/>
</dbReference>